<protein>
    <recommendedName>
        <fullName evidence="3">Zinc finger Ogr/Delta-type domain-containing protein</fullName>
    </recommendedName>
</protein>
<proteinExistence type="predicted"/>
<name>A0A4Y9JP37_9PAST</name>
<evidence type="ECO:0008006" key="3">
    <source>
        <dbReference type="Google" id="ProtNLM"/>
    </source>
</evidence>
<dbReference type="EMBL" id="SPPA01000042">
    <property type="protein sequence ID" value="TFV07573.1"/>
    <property type="molecule type" value="Genomic_DNA"/>
</dbReference>
<dbReference type="AlphaFoldDB" id="A0A4Y9JP37"/>
<dbReference type="Proteomes" id="UP000297396">
    <property type="component" value="Unassembled WGS sequence"/>
</dbReference>
<evidence type="ECO:0000313" key="1">
    <source>
        <dbReference type="EMBL" id="TFV07573.1"/>
    </source>
</evidence>
<dbReference type="RefSeq" id="WP_135058663.1">
    <property type="nucleotide sequence ID" value="NZ_JADGLC010000042.1"/>
</dbReference>
<organism evidence="1 2">
    <name type="scientific">Muribacter muris</name>
    <dbReference type="NCBI Taxonomy" id="67855"/>
    <lineage>
        <taxon>Bacteria</taxon>
        <taxon>Pseudomonadati</taxon>
        <taxon>Pseudomonadota</taxon>
        <taxon>Gammaproteobacteria</taxon>
        <taxon>Pasteurellales</taxon>
        <taxon>Pasteurellaceae</taxon>
        <taxon>Muribacter</taxon>
    </lineage>
</organism>
<dbReference type="OrthoDB" id="5678891at2"/>
<evidence type="ECO:0000313" key="2">
    <source>
        <dbReference type="Proteomes" id="UP000297396"/>
    </source>
</evidence>
<gene>
    <name evidence="1" type="ORF">E4T80_12130</name>
</gene>
<reference evidence="1 2" key="1">
    <citation type="submission" date="2019-03" db="EMBL/GenBank/DDBJ databases">
        <title>Diversity of the mouse oral microbiome.</title>
        <authorList>
            <person name="Joseph S."/>
            <person name="Aduse-Opoku J."/>
            <person name="Curtis M."/>
            <person name="Wade W."/>
            <person name="Hashim A."/>
        </authorList>
    </citation>
    <scope>NUCLEOTIDE SEQUENCE [LARGE SCALE GENOMIC DNA]</scope>
    <source>
        <strain evidence="1 2">WT12</strain>
    </source>
</reference>
<sequence>MANIHIKCKNCGSPHLNVRTSYKAENTVTSHCFCTKCFAQQRVMSEIVSLSTPTYTERPEALLYDKPFREVNPDQLEIPTEQ</sequence>
<comment type="caution">
    <text evidence="1">The sequence shown here is derived from an EMBL/GenBank/DDBJ whole genome shotgun (WGS) entry which is preliminary data.</text>
</comment>
<accession>A0A4Y9JP37</accession>